<feature type="transmembrane region" description="Helical" evidence="1">
    <location>
        <begin position="12"/>
        <end position="29"/>
    </location>
</feature>
<accession>A0A1Y6FIR4</accession>
<dbReference type="OrthoDB" id="7605487at2"/>
<gene>
    <name evidence="2" type="ORF">SAMN06297468_2906</name>
</gene>
<keyword evidence="1" id="KW-0472">Membrane</keyword>
<dbReference type="AlphaFoldDB" id="A0A1Y6FIR4"/>
<evidence type="ECO:0000313" key="3">
    <source>
        <dbReference type="Proteomes" id="UP000194420"/>
    </source>
</evidence>
<dbReference type="Proteomes" id="UP000194420">
    <property type="component" value="Unassembled WGS sequence"/>
</dbReference>
<evidence type="ECO:0000313" key="2">
    <source>
        <dbReference type="EMBL" id="SMQ74735.1"/>
    </source>
</evidence>
<keyword evidence="3" id="KW-1185">Reference proteome</keyword>
<feature type="transmembrane region" description="Helical" evidence="1">
    <location>
        <begin position="194"/>
        <end position="212"/>
    </location>
</feature>
<evidence type="ECO:0000256" key="1">
    <source>
        <dbReference type="SAM" id="Phobius"/>
    </source>
</evidence>
<dbReference type="EMBL" id="FXWG01000003">
    <property type="protein sequence ID" value="SMQ74735.1"/>
    <property type="molecule type" value="Genomic_DNA"/>
</dbReference>
<organism evidence="2 3">
    <name type="scientific">Altererythrobacter xiamenensis</name>
    <dbReference type="NCBI Taxonomy" id="1316679"/>
    <lineage>
        <taxon>Bacteria</taxon>
        <taxon>Pseudomonadati</taxon>
        <taxon>Pseudomonadota</taxon>
        <taxon>Alphaproteobacteria</taxon>
        <taxon>Sphingomonadales</taxon>
        <taxon>Erythrobacteraceae</taxon>
        <taxon>Altererythrobacter</taxon>
    </lineage>
</organism>
<protein>
    <submittedName>
        <fullName evidence="2">Uncharacterized protein</fullName>
    </submittedName>
</protein>
<reference evidence="3" key="1">
    <citation type="submission" date="2017-04" db="EMBL/GenBank/DDBJ databases">
        <authorList>
            <person name="Varghese N."/>
            <person name="Submissions S."/>
        </authorList>
    </citation>
    <scope>NUCLEOTIDE SEQUENCE [LARGE SCALE GENOMIC DNA]</scope>
</reference>
<feature type="transmembrane region" description="Helical" evidence="1">
    <location>
        <begin position="106"/>
        <end position="126"/>
    </location>
</feature>
<feature type="transmembrane region" description="Helical" evidence="1">
    <location>
        <begin position="72"/>
        <end position="94"/>
    </location>
</feature>
<proteinExistence type="predicted"/>
<sequence>MLDRLKGRATALSLGAMVSIGFAFIAYGHSLPEYLDLDRANELKGIHACDENGVIPGWFDELYSLETLRYPLIQSGMSLILAAATIAALLGVFGNRQRPQILATPASIPVFFLLGCSAVGLSWFSQMISLDIDLGRGDFPWCADTIFIPMAELSIFYAGLLILCCAAGGLLAVKFQNLPVSLFAWRQDIPAKSWMVSLPFFLIGIVIILLGLDGAYRSTFLGTPAALISLYLTESARSALVCSLREPSHS</sequence>
<feature type="transmembrane region" description="Helical" evidence="1">
    <location>
        <begin position="146"/>
        <end position="173"/>
    </location>
</feature>
<name>A0A1Y6FIR4_9SPHN</name>
<dbReference type="RefSeq" id="WP_086438729.1">
    <property type="nucleotide sequence ID" value="NZ_FXWG01000003.1"/>
</dbReference>
<keyword evidence="1" id="KW-0812">Transmembrane</keyword>
<keyword evidence="1" id="KW-1133">Transmembrane helix</keyword>